<comment type="caution">
    <text evidence="2">The sequence shown here is derived from an EMBL/GenBank/DDBJ whole genome shotgun (WGS) entry which is preliminary data.</text>
</comment>
<evidence type="ECO:0000313" key="2">
    <source>
        <dbReference type="EMBL" id="KAG8374128.1"/>
    </source>
</evidence>
<evidence type="ECO:0008006" key="4">
    <source>
        <dbReference type="Google" id="ProtNLM"/>
    </source>
</evidence>
<dbReference type="EMBL" id="WHWC01000011">
    <property type="protein sequence ID" value="KAG8374128.1"/>
    <property type="molecule type" value="Genomic_DNA"/>
</dbReference>
<organism evidence="2 3">
    <name type="scientific">Buddleja alternifolia</name>
    <dbReference type="NCBI Taxonomy" id="168488"/>
    <lineage>
        <taxon>Eukaryota</taxon>
        <taxon>Viridiplantae</taxon>
        <taxon>Streptophyta</taxon>
        <taxon>Embryophyta</taxon>
        <taxon>Tracheophyta</taxon>
        <taxon>Spermatophyta</taxon>
        <taxon>Magnoliopsida</taxon>
        <taxon>eudicotyledons</taxon>
        <taxon>Gunneridae</taxon>
        <taxon>Pentapetalae</taxon>
        <taxon>asterids</taxon>
        <taxon>lamiids</taxon>
        <taxon>Lamiales</taxon>
        <taxon>Scrophulariaceae</taxon>
        <taxon>Buddlejeae</taxon>
        <taxon>Buddleja</taxon>
    </lineage>
</organism>
<name>A0AAV6WUS8_9LAMI</name>
<evidence type="ECO:0000313" key="3">
    <source>
        <dbReference type="Proteomes" id="UP000826271"/>
    </source>
</evidence>
<keyword evidence="1" id="KW-0175">Coiled coil</keyword>
<keyword evidence="3" id="KW-1185">Reference proteome</keyword>
<reference evidence="2" key="1">
    <citation type="submission" date="2019-10" db="EMBL/GenBank/DDBJ databases">
        <authorList>
            <person name="Zhang R."/>
            <person name="Pan Y."/>
            <person name="Wang J."/>
            <person name="Ma R."/>
            <person name="Yu S."/>
        </authorList>
    </citation>
    <scope>NUCLEOTIDE SEQUENCE</scope>
    <source>
        <strain evidence="2">LA-IB0</strain>
        <tissue evidence="2">Leaf</tissue>
    </source>
</reference>
<proteinExistence type="predicted"/>
<dbReference type="AlphaFoldDB" id="A0AAV6WUS8"/>
<dbReference type="Proteomes" id="UP000826271">
    <property type="component" value="Unassembled WGS sequence"/>
</dbReference>
<gene>
    <name evidence="2" type="ORF">BUALT_Bualt11G0098700</name>
</gene>
<feature type="coiled-coil region" evidence="1">
    <location>
        <begin position="1"/>
        <end position="28"/>
    </location>
</feature>
<evidence type="ECO:0000256" key="1">
    <source>
        <dbReference type="SAM" id="Coils"/>
    </source>
</evidence>
<accession>A0AAV6WUS8</accession>
<protein>
    <recommendedName>
        <fullName evidence="4">Retrotransposon gag domain-containing protein</fullName>
    </recommendedName>
</protein>
<sequence length="156" mass="17297">MVETTRSNAELRKDVDALKDSLDELKSMMASVIAHQNQQNLGASVGHSGENGGDLNGLRGGGGYQIPTKEEYIRALNDRFGALVYDDPMSELVNLKQVGNIQNYLDRFDEIVNCLDLPDHYVLSCFLGGLKREISVPVRMFRPKSLQEAISLAKLQ</sequence>